<dbReference type="EMBL" id="JAIWYP010000013">
    <property type="protein sequence ID" value="KAH3720816.1"/>
    <property type="molecule type" value="Genomic_DNA"/>
</dbReference>
<feature type="region of interest" description="Disordered" evidence="1">
    <location>
        <begin position="1"/>
        <end position="50"/>
    </location>
</feature>
<protein>
    <submittedName>
        <fullName evidence="2">Uncharacterized protein</fullName>
    </submittedName>
</protein>
<proteinExistence type="predicted"/>
<feature type="compositionally biased region" description="Basic and acidic residues" evidence="1">
    <location>
        <begin position="28"/>
        <end position="41"/>
    </location>
</feature>
<evidence type="ECO:0000256" key="1">
    <source>
        <dbReference type="SAM" id="MobiDB-lite"/>
    </source>
</evidence>
<reference evidence="2" key="1">
    <citation type="journal article" date="2019" name="bioRxiv">
        <title>The Genome of the Zebra Mussel, Dreissena polymorpha: A Resource for Invasive Species Research.</title>
        <authorList>
            <person name="McCartney M.A."/>
            <person name="Auch B."/>
            <person name="Kono T."/>
            <person name="Mallez S."/>
            <person name="Zhang Y."/>
            <person name="Obille A."/>
            <person name="Becker A."/>
            <person name="Abrahante J.E."/>
            <person name="Garbe J."/>
            <person name="Badalamenti J.P."/>
            <person name="Herman A."/>
            <person name="Mangelson H."/>
            <person name="Liachko I."/>
            <person name="Sullivan S."/>
            <person name="Sone E.D."/>
            <person name="Koren S."/>
            <person name="Silverstein K.A.T."/>
            <person name="Beckman K.B."/>
            <person name="Gohl D.M."/>
        </authorList>
    </citation>
    <scope>NUCLEOTIDE SEQUENCE</scope>
    <source>
        <strain evidence="2">Duluth1</strain>
        <tissue evidence="2">Whole animal</tissue>
    </source>
</reference>
<evidence type="ECO:0000313" key="3">
    <source>
        <dbReference type="Proteomes" id="UP000828390"/>
    </source>
</evidence>
<comment type="caution">
    <text evidence="2">The sequence shown here is derived from an EMBL/GenBank/DDBJ whole genome shotgun (WGS) entry which is preliminary data.</text>
</comment>
<reference evidence="2" key="2">
    <citation type="submission" date="2020-11" db="EMBL/GenBank/DDBJ databases">
        <authorList>
            <person name="McCartney M.A."/>
            <person name="Auch B."/>
            <person name="Kono T."/>
            <person name="Mallez S."/>
            <person name="Becker A."/>
            <person name="Gohl D.M."/>
            <person name="Silverstein K.A.T."/>
            <person name="Koren S."/>
            <person name="Bechman K.B."/>
            <person name="Herman A."/>
            <person name="Abrahante J.E."/>
            <person name="Garbe J."/>
        </authorList>
    </citation>
    <scope>NUCLEOTIDE SEQUENCE</scope>
    <source>
        <strain evidence="2">Duluth1</strain>
        <tissue evidence="2">Whole animal</tissue>
    </source>
</reference>
<gene>
    <name evidence="2" type="ORF">DPMN_063721</name>
</gene>
<dbReference type="Proteomes" id="UP000828390">
    <property type="component" value="Unassembled WGS sequence"/>
</dbReference>
<keyword evidence="3" id="KW-1185">Reference proteome</keyword>
<organism evidence="2 3">
    <name type="scientific">Dreissena polymorpha</name>
    <name type="common">Zebra mussel</name>
    <name type="synonym">Mytilus polymorpha</name>
    <dbReference type="NCBI Taxonomy" id="45954"/>
    <lineage>
        <taxon>Eukaryota</taxon>
        <taxon>Metazoa</taxon>
        <taxon>Spiralia</taxon>
        <taxon>Lophotrochozoa</taxon>
        <taxon>Mollusca</taxon>
        <taxon>Bivalvia</taxon>
        <taxon>Autobranchia</taxon>
        <taxon>Heteroconchia</taxon>
        <taxon>Euheterodonta</taxon>
        <taxon>Imparidentia</taxon>
        <taxon>Neoheterodontei</taxon>
        <taxon>Myida</taxon>
        <taxon>Dreissenoidea</taxon>
        <taxon>Dreissenidae</taxon>
        <taxon>Dreissena</taxon>
    </lineage>
</organism>
<sequence>MIRLYELSSESIVGKQQGRGTGAGYRGAAEDGRADLGEKCRPGNRGVGSD</sequence>
<evidence type="ECO:0000313" key="2">
    <source>
        <dbReference type="EMBL" id="KAH3720816.1"/>
    </source>
</evidence>
<name>A0A9D4HLF4_DREPO</name>
<dbReference type="AlphaFoldDB" id="A0A9D4HLF4"/>
<accession>A0A9D4HLF4</accession>